<dbReference type="AlphaFoldDB" id="A0A2P1QQQ7"/>
<proteinExistence type="predicted"/>
<evidence type="ECO:0008006" key="3">
    <source>
        <dbReference type="Google" id="ProtNLM"/>
    </source>
</evidence>
<accession>A0A2P1QQQ7</accession>
<dbReference type="RefSeq" id="WP_046690185.1">
    <property type="nucleotide sequence ID" value="NZ_CP028370.1"/>
</dbReference>
<dbReference type="NCBIfam" id="NF047533">
    <property type="entry name" value="LBL_2463_fam"/>
    <property type="match status" value="1"/>
</dbReference>
<reference evidence="1 2" key="1">
    <citation type="journal article" date="2015" name="Genome Announc.">
        <title>Draft Genome Sequences of Leptospira santarosai Strains U160, U164, and U233, Isolated from Asymptomatic Cattle.</title>
        <authorList>
            <person name="Kremer F.S."/>
            <person name="Eslabao M.R."/>
            <person name="Provisor M."/>
            <person name="Woloski R.D."/>
            <person name="Ramires O.V."/>
            <person name="Moreno L.Z."/>
            <person name="Moreno A.M."/>
            <person name="Hamond C."/>
            <person name="Lilenbaum W."/>
            <person name="Dellagostin O.A."/>
        </authorList>
    </citation>
    <scope>NUCLEOTIDE SEQUENCE [LARGE SCALE GENOMIC DNA]</scope>
    <source>
        <strain evidence="1 2">U160</strain>
    </source>
</reference>
<gene>
    <name evidence="1" type="ORF">XB16_0889</name>
</gene>
<dbReference type="Proteomes" id="UP000033961">
    <property type="component" value="Chromosome I"/>
</dbReference>
<protein>
    <recommendedName>
        <fullName evidence="3">N-acetyltransferase domain-containing protein</fullName>
    </recommendedName>
</protein>
<evidence type="ECO:0000313" key="2">
    <source>
        <dbReference type="Proteomes" id="UP000033961"/>
    </source>
</evidence>
<name>A0A2P1QQQ7_9LEPT</name>
<dbReference type="EMBL" id="CP027843">
    <property type="protein sequence ID" value="AVQ11224.1"/>
    <property type="molecule type" value="Genomic_DNA"/>
</dbReference>
<organism evidence="1 2">
    <name type="scientific">Leptospira santarosai</name>
    <dbReference type="NCBI Taxonomy" id="28183"/>
    <lineage>
        <taxon>Bacteria</taxon>
        <taxon>Pseudomonadati</taxon>
        <taxon>Spirochaetota</taxon>
        <taxon>Spirochaetia</taxon>
        <taxon>Leptospirales</taxon>
        <taxon>Leptospiraceae</taxon>
        <taxon>Leptospira</taxon>
    </lineage>
</organism>
<sequence>MSYNVTLPNPKQAEVVVQIMHCNDLQNGLLDKIKSFVRKIYSEAGYSTSEWKNHNFDPWSTWFWVEGQNGRIIAAMRLTEKRPNNFIPTEIGIIFGINPKLRYAIAESNVADWGAVAFELNRSGLVAVKETFRTVARICLLRGYERVYGFYNPALKGIEKLYLSSGVEPSQRYSAPIYFPEFCLDGKESLFNVIECDKNCLHKIASKL</sequence>
<evidence type="ECO:0000313" key="1">
    <source>
        <dbReference type="EMBL" id="AVQ11224.1"/>
    </source>
</evidence>